<accession>A0A4R9LZH6</accession>
<evidence type="ECO:0000256" key="3">
    <source>
        <dbReference type="ARBA" id="ARBA00022825"/>
    </source>
</evidence>
<dbReference type="InterPro" id="IPR009003">
    <property type="entry name" value="Peptidase_S1_PA"/>
</dbReference>
<dbReference type="Gene3D" id="2.40.10.10">
    <property type="entry name" value="Trypsin-like serine proteases"/>
    <property type="match status" value="2"/>
</dbReference>
<dbReference type="PANTHER" id="PTHR45980">
    <property type="match status" value="1"/>
</dbReference>
<evidence type="ECO:0000259" key="4">
    <source>
        <dbReference type="PROSITE" id="PS50106"/>
    </source>
</evidence>
<dbReference type="InterPro" id="IPR041517">
    <property type="entry name" value="DEGP_PDZ"/>
</dbReference>
<dbReference type="InterPro" id="IPR043504">
    <property type="entry name" value="Peptidase_S1_PA_chymotrypsin"/>
</dbReference>
<dbReference type="SUPFAM" id="SSF50156">
    <property type="entry name" value="PDZ domain-like"/>
    <property type="match status" value="1"/>
</dbReference>
<dbReference type="Pfam" id="PF13365">
    <property type="entry name" value="Trypsin_2"/>
    <property type="match status" value="1"/>
</dbReference>
<dbReference type="Gene3D" id="3.20.190.20">
    <property type="match status" value="1"/>
</dbReference>
<evidence type="ECO:0000256" key="1">
    <source>
        <dbReference type="ARBA" id="ARBA00022670"/>
    </source>
</evidence>
<dbReference type="PRINTS" id="PR00834">
    <property type="entry name" value="PROTEASES2C"/>
</dbReference>
<keyword evidence="2" id="KW-0378">Hydrolase</keyword>
<dbReference type="Gene3D" id="2.30.42.10">
    <property type="match status" value="1"/>
</dbReference>
<dbReference type="SUPFAM" id="SSF50494">
    <property type="entry name" value="Trypsin-like serine proteases"/>
    <property type="match status" value="1"/>
</dbReference>
<gene>
    <name evidence="5" type="ORF">EHS15_07445</name>
</gene>
<dbReference type="GO" id="GO:0004252">
    <property type="term" value="F:serine-type endopeptidase activity"/>
    <property type="evidence" value="ECO:0007669"/>
    <property type="project" value="InterPro"/>
</dbReference>
<keyword evidence="6" id="KW-1185">Reference proteome</keyword>
<feature type="domain" description="PDZ" evidence="4">
    <location>
        <begin position="265"/>
        <end position="323"/>
    </location>
</feature>
<evidence type="ECO:0000313" key="5">
    <source>
        <dbReference type="EMBL" id="TGN19770.1"/>
    </source>
</evidence>
<name>A0A4R9LZH6_9LEPT</name>
<dbReference type="PANTHER" id="PTHR45980:SF9">
    <property type="entry name" value="PROTEASE DO-LIKE 10, MITOCHONDRIAL-RELATED"/>
    <property type="match status" value="1"/>
</dbReference>
<dbReference type="InterPro" id="IPR036034">
    <property type="entry name" value="PDZ_sf"/>
</dbReference>
<reference evidence="5" key="1">
    <citation type="journal article" date="2019" name="PLoS Negl. Trop. Dis.">
        <title>Revisiting the worldwide diversity of Leptospira species in the environment.</title>
        <authorList>
            <person name="Vincent A.T."/>
            <person name="Schiettekatte O."/>
            <person name="Bourhy P."/>
            <person name="Veyrier F.J."/>
            <person name="Picardeau M."/>
        </authorList>
    </citation>
    <scope>NUCLEOTIDE SEQUENCE [LARGE SCALE GENOMIC DNA]</scope>
    <source>
        <strain evidence="5">201300427</strain>
    </source>
</reference>
<dbReference type="InterPro" id="IPR001940">
    <property type="entry name" value="Peptidase_S1C"/>
</dbReference>
<keyword evidence="1 5" id="KW-0645">Protease</keyword>
<dbReference type="OrthoDB" id="9758917at2"/>
<dbReference type="Proteomes" id="UP000298058">
    <property type="component" value="Unassembled WGS sequence"/>
</dbReference>
<dbReference type="GO" id="GO:0006508">
    <property type="term" value="P:proteolysis"/>
    <property type="evidence" value="ECO:0007669"/>
    <property type="project" value="UniProtKB-KW"/>
</dbReference>
<protein>
    <submittedName>
        <fullName evidence="5">Serine protease</fullName>
    </submittedName>
</protein>
<sequence length="520" mass="58099">MPAMAEISVVKTTMHDSKKLIKIQYKSFLIRFAIASIIFQTSVFVFPNDLGSETTKQPSMDTVRKGVVQIRVFSQANDPYSPWLSSNISGSTGTGFLIGKNRILTNAHVVSNAKFIEGQRHNQTEWFQLKTVFVAHDCDLAILEADSSSFYQDSYDFTIGSIPELGSPIDIIGYPIGGSKISISRGIVSRIEQSTYAHSQVDSHLVIQVDAAINPGNSGGPALQNGEVVGVAFQAATKGENIGYIIPTKVIQHFIKDVEDGHYDGYVELGVHVQPSYSNTQRKFKKIPKDLEGVFVTSVIRGGSAEGFLRPGDFLASIDGLSIGKNGTVSYDSESRIDFVEIVDNKFAGEEIKFEVIRDGKEITVTFPAKRMTSMDFMRSKYDEPFPYFVFAGLVFQPMNRDVLESWVRTGQATGNSQFLYRFQYFPEIRETEIEDVVLYRKLSHPINSSLDYFLNMTVDSVNFKKINSLNDLKQELTNSKSKFITIRFKDLNLPLVLNREEVLAANQEIANGYHLVGKE</sequence>
<dbReference type="InterPro" id="IPR046449">
    <property type="entry name" value="DEGP_PDZ_sf"/>
</dbReference>
<dbReference type="PROSITE" id="PS50106">
    <property type="entry name" value="PDZ"/>
    <property type="match status" value="1"/>
</dbReference>
<dbReference type="EMBL" id="RQHW01000028">
    <property type="protein sequence ID" value="TGN19770.1"/>
    <property type="molecule type" value="Genomic_DNA"/>
</dbReference>
<evidence type="ECO:0000256" key="2">
    <source>
        <dbReference type="ARBA" id="ARBA00022801"/>
    </source>
</evidence>
<comment type="caution">
    <text evidence="5">The sequence shown here is derived from an EMBL/GenBank/DDBJ whole genome shotgun (WGS) entry which is preliminary data.</text>
</comment>
<dbReference type="AlphaFoldDB" id="A0A4R9LZH6"/>
<keyword evidence="3" id="KW-0720">Serine protease</keyword>
<dbReference type="Pfam" id="PF17815">
    <property type="entry name" value="PDZ_3"/>
    <property type="match status" value="1"/>
</dbReference>
<evidence type="ECO:0000313" key="6">
    <source>
        <dbReference type="Proteomes" id="UP000298058"/>
    </source>
</evidence>
<organism evidence="5 6">
    <name type="scientific">Leptospira idonii</name>
    <dbReference type="NCBI Taxonomy" id="1193500"/>
    <lineage>
        <taxon>Bacteria</taxon>
        <taxon>Pseudomonadati</taxon>
        <taxon>Spirochaetota</taxon>
        <taxon>Spirochaetia</taxon>
        <taxon>Leptospirales</taxon>
        <taxon>Leptospiraceae</taxon>
        <taxon>Leptospira</taxon>
    </lineage>
</organism>
<dbReference type="InterPro" id="IPR001478">
    <property type="entry name" value="PDZ"/>
</dbReference>
<proteinExistence type="predicted"/>